<sequence length="252" mass="26592">MSKVGIALILVVLCMYGTASGQSLLDSVFGPSGLGVWGAPQAGQQFDDPRYYGGNAGADPNQQVLQPTQPGYPQGYDQQYPQQAYGYGQQPQSPPLQYYPQAPGQPIAPPQYGPPPVQAPPQGPASVQRPAPRTAAQPQRQRSAPQRAATAPPPQEAGGKFGDPLPPGAVRITTSTPEGTVVQYYPPSGAAEGEQTYAQRPRPRAASSRAPRTEHQATQAQAETPGRSSIAMPKPVPIPQGQDPRSGWTPNQ</sequence>
<feature type="compositionally biased region" description="Low complexity" evidence="1">
    <location>
        <begin position="128"/>
        <end position="150"/>
    </location>
</feature>
<dbReference type="AlphaFoldDB" id="A0A7C4AQ26"/>
<reference evidence="2" key="1">
    <citation type="journal article" date="2020" name="mSystems">
        <title>Genome- and Community-Level Interaction Insights into Carbon Utilization and Element Cycling Functions of Hydrothermarchaeota in Hydrothermal Sediment.</title>
        <authorList>
            <person name="Zhou Z."/>
            <person name="Liu Y."/>
            <person name="Xu W."/>
            <person name="Pan J."/>
            <person name="Luo Z.H."/>
            <person name="Li M."/>
        </authorList>
    </citation>
    <scope>NUCLEOTIDE SEQUENCE [LARGE SCALE GENOMIC DNA]</scope>
    <source>
        <strain evidence="2">SpSt-769</strain>
    </source>
</reference>
<name>A0A7C4AQ26_9BACT</name>
<gene>
    <name evidence="2" type="ORF">ENV54_00655</name>
</gene>
<evidence type="ECO:0000256" key="1">
    <source>
        <dbReference type="SAM" id="MobiDB-lite"/>
    </source>
</evidence>
<comment type="caution">
    <text evidence="2">The sequence shown here is derived from an EMBL/GenBank/DDBJ whole genome shotgun (WGS) entry which is preliminary data.</text>
</comment>
<feature type="compositionally biased region" description="Low complexity" evidence="1">
    <location>
        <begin position="66"/>
        <end position="105"/>
    </location>
</feature>
<proteinExistence type="predicted"/>
<feature type="region of interest" description="Disordered" evidence="1">
    <location>
        <begin position="45"/>
        <end position="252"/>
    </location>
</feature>
<organism evidence="2">
    <name type="scientific">Desulfomonile tiedjei</name>
    <dbReference type="NCBI Taxonomy" id="2358"/>
    <lineage>
        <taxon>Bacteria</taxon>
        <taxon>Pseudomonadati</taxon>
        <taxon>Thermodesulfobacteriota</taxon>
        <taxon>Desulfomonilia</taxon>
        <taxon>Desulfomonilales</taxon>
        <taxon>Desulfomonilaceae</taxon>
        <taxon>Desulfomonile</taxon>
    </lineage>
</organism>
<evidence type="ECO:0000313" key="2">
    <source>
        <dbReference type="EMBL" id="HGH59786.1"/>
    </source>
</evidence>
<protein>
    <submittedName>
        <fullName evidence="2">Uncharacterized protein</fullName>
    </submittedName>
</protein>
<accession>A0A7C4AQ26</accession>
<feature type="compositionally biased region" description="Pro residues" evidence="1">
    <location>
        <begin position="106"/>
        <end position="123"/>
    </location>
</feature>
<dbReference type="EMBL" id="DTGT01000020">
    <property type="protein sequence ID" value="HGH59786.1"/>
    <property type="molecule type" value="Genomic_DNA"/>
</dbReference>